<gene>
    <name evidence="2" type="ORF">GCM10022223_68820</name>
</gene>
<reference evidence="3" key="1">
    <citation type="journal article" date="2019" name="Int. J. Syst. Evol. Microbiol.">
        <title>The Global Catalogue of Microorganisms (GCM) 10K type strain sequencing project: providing services to taxonomists for standard genome sequencing and annotation.</title>
        <authorList>
            <consortium name="The Broad Institute Genomics Platform"/>
            <consortium name="The Broad Institute Genome Sequencing Center for Infectious Disease"/>
            <person name="Wu L."/>
            <person name="Ma J."/>
        </authorList>
    </citation>
    <scope>NUCLEOTIDE SEQUENCE [LARGE SCALE GENOMIC DNA]</scope>
    <source>
        <strain evidence="3">JCM 16902</strain>
    </source>
</reference>
<dbReference type="InterPro" id="IPR019635">
    <property type="entry name" value="DUF2500"/>
</dbReference>
<sequence>MDGFRDFDGSIDPFFYVWFAFAGVIALVFLAFVVAIGRATIQGMQQRRRDNAAPVLTVPGTVVAKRQDHRRSNEHSHTDYFVTFEIQGHDRIEFPVEGNQWGTLLEGDRGQVTYQGTRYQGFSRTPQDR</sequence>
<dbReference type="Gene3D" id="2.40.50.660">
    <property type="match status" value="1"/>
</dbReference>
<protein>
    <recommendedName>
        <fullName evidence="4">DUF2500 domain-containing protein</fullName>
    </recommendedName>
</protein>
<keyword evidence="1" id="KW-0472">Membrane</keyword>
<dbReference type="Pfam" id="PF10694">
    <property type="entry name" value="DUF2500"/>
    <property type="match status" value="1"/>
</dbReference>
<name>A0ABP7AUG6_9ACTN</name>
<proteinExistence type="predicted"/>
<dbReference type="RefSeq" id="WP_231486658.1">
    <property type="nucleotide sequence ID" value="NZ_BAAAZO010000013.1"/>
</dbReference>
<organism evidence="2 3">
    <name type="scientific">Kineosporia mesophila</name>
    <dbReference type="NCBI Taxonomy" id="566012"/>
    <lineage>
        <taxon>Bacteria</taxon>
        <taxon>Bacillati</taxon>
        <taxon>Actinomycetota</taxon>
        <taxon>Actinomycetes</taxon>
        <taxon>Kineosporiales</taxon>
        <taxon>Kineosporiaceae</taxon>
        <taxon>Kineosporia</taxon>
    </lineage>
</organism>
<evidence type="ECO:0000313" key="2">
    <source>
        <dbReference type="EMBL" id="GAA3639886.1"/>
    </source>
</evidence>
<feature type="transmembrane region" description="Helical" evidence="1">
    <location>
        <begin position="15"/>
        <end position="39"/>
    </location>
</feature>
<evidence type="ECO:0008006" key="4">
    <source>
        <dbReference type="Google" id="ProtNLM"/>
    </source>
</evidence>
<keyword evidence="3" id="KW-1185">Reference proteome</keyword>
<dbReference type="Proteomes" id="UP001501074">
    <property type="component" value="Unassembled WGS sequence"/>
</dbReference>
<accession>A0ABP7AUG6</accession>
<comment type="caution">
    <text evidence="2">The sequence shown here is derived from an EMBL/GenBank/DDBJ whole genome shotgun (WGS) entry which is preliminary data.</text>
</comment>
<keyword evidence="1" id="KW-0812">Transmembrane</keyword>
<evidence type="ECO:0000313" key="3">
    <source>
        <dbReference type="Proteomes" id="UP001501074"/>
    </source>
</evidence>
<evidence type="ECO:0000256" key="1">
    <source>
        <dbReference type="SAM" id="Phobius"/>
    </source>
</evidence>
<keyword evidence="1" id="KW-1133">Transmembrane helix</keyword>
<dbReference type="EMBL" id="BAAAZO010000013">
    <property type="protein sequence ID" value="GAA3639886.1"/>
    <property type="molecule type" value="Genomic_DNA"/>
</dbReference>